<gene>
    <name evidence="1" type="ORF">IAC74_04070</name>
</gene>
<organism evidence="1 2">
    <name type="scientific">Candidatus Aphodoplasma excrementigallinarum</name>
    <dbReference type="NCBI Taxonomy" id="2840673"/>
    <lineage>
        <taxon>Bacteria</taxon>
        <taxon>Bacillati</taxon>
        <taxon>Bacillota</taxon>
        <taxon>Clostridia</taxon>
        <taxon>Eubacteriales</taxon>
        <taxon>Candidatus Aphodoplasma</taxon>
    </lineage>
</organism>
<name>A0A9D1T062_9FIRM</name>
<evidence type="ECO:0000313" key="2">
    <source>
        <dbReference type="Proteomes" id="UP000886743"/>
    </source>
</evidence>
<protein>
    <recommendedName>
        <fullName evidence="3">DUF2007 domain-containing protein</fullName>
    </recommendedName>
</protein>
<evidence type="ECO:0000313" key="1">
    <source>
        <dbReference type="EMBL" id="HIV02727.1"/>
    </source>
</evidence>
<dbReference type="EMBL" id="DVOF01000120">
    <property type="protein sequence ID" value="HIV02727.1"/>
    <property type="molecule type" value="Genomic_DNA"/>
</dbReference>
<evidence type="ECO:0008006" key="3">
    <source>
        <dbReference type="Google" id="ProtNLM"/>
    </source>
</evidence>
<dbReference type="AlphaFoldDB" id="A0A9D1T062"/>
<proteinExistence type="predicted"/>
<reference evidence="1" key="1">
    <citation type="submission" date="2020-10" db="EMBL/GenBank/DDBJ databases">
        <authorList>
            <person name="Gilroy R."/>
        </authorList>
    </citation>
    <scope>NUCLEOTIDE SEQUENCE</scope>
    <source>
        <strain evidence="1">4920</strain>
    </source>
</reference>
<reference evidence="1" key="2">
    <citation type="journal article" date="2021" name="PeerJ">
        <title>Extensive microbial diversity within the chicken gut microbiome revealed by metagenomics and culture.</title>
        <authorList>
            <person name="Gilroy R."/>
            <person name="Ravi A."/>
            <person name="Getino M."/>
            <person name="Pursley I."/>
            <person name="Horton D.L."/>
            <person name="Alikhan N.F."/>
            <person name="Baker D."/>
            <person name="Gharbi K."/>
            <person name="Hall N."/>
            <person name="Watson M."/>
            <person name="Adriaenssens E.M."/>
            <person name="Foster-Nyarko E."/>
            <person name="Jarju S."/>
            <person name="Secka A."/>
            <person name="Antonio M."/>
            <person name="Oren A."/>
            <person name="Chaudhuri R.R."/>
            <person name="La Ragione R."/>
            <person name="Hildebrand F."/>
            <person name="Pallen M.J."/>
        </authorList>
    </citation>
    <scope>NUCLEOTIDE SEQUENCE</scope>
    <source>
        <strain evidence="1">4920</strain>
    </source>
</reference>
<accession>A0A9D1T062</accession>
<dbReference type="Proteomes" id="UP000886743">
    <property type="component" value="Unassembled WGS sequence"/>
</dbReference>
<comment type="caution">
    <text evidence="1">The sequence shown here is derived from an EMBL/GenBank/DDBJ whole genome shotgun (WGS) entry which is preliminary data.</text>
</comment>
<sequence>MVDYNENMPPMEEINFNDLVLLEEVNNDFEADVKISLLRSCSILAFKRYSQFAAVAKIYCGSSNMGVMIYVPKDDVEEARKILAAPFDSSELEQN</sequence>